<sequence length="393" mass="45627">MPTYSYAPSLINIFSSFNPKFALFFISNFFQKMSRKPSEKETIVAIVVKKSIHCRSMSWKKLTQCLLIFLLPLCHNVNAYQEDGHFYTVQTVLNNFETSSPLTKDEIALIAFCTQLPDEVPELDAISVYQKLAFKFPFDYALWVFTGQGSPKVLGRMAEIQQLLHGLTGGNSEHLRNVAVTTLDRLRTEITSKKERFPERLCALGFAFHLLGDSSAHRKLLNPKKMYPTGRGHASDMTLPDHPVYNDDRVIEWESYAKNIPSLFRSDLKEVVIKEDFRKARELTGSNYPWHCILGTKCEDRLRKILLHRLKESDSFPKYNPLQKERYPASNCQEYVQKVVEQKDIPYIPDCGKSWKIYKQVSLKVWKDLGYFQDKKSRKQIELYDGDDLWQNP</sequence>
<dbReference type="PATRIC" id="fig|758847.3.peg.2194"/>
<protein>
    <submittedName>
        <fullName evidence="1">Uncharacterized protein</fullName>
    </submittedName>
</protein>
<dbReference type="EMBL" id="CP006694">
    <property type="protein sequence ID" value="EKT86862.1"/>
    <property type="molecule type" value="Genomic_DNA"/>
</dbReference>
<dbReference type="AlphaFoldDB" id="K8Y8F6"/>
<evidence type="ECO:0000313" key="1">
    <source>
        <dbReference type="EMBL" id="EKT86862.1"/>
    </source>
</evidence>
<gene>
    <name evidence="1" type="ORF">LSS_10453</name>
</gene>
<dbReference type="STRING" id="758847.LSS_10453"/>
<dbReference type="Proteomes" id="UP000035800">
    <property type="component" value="Chromosome I"/>
</dbReference>
<dbReference type="KEGG" id="lst:LSS_10453"/>
<accession>K8Y8F6</accession>
<reference evidence="1 2" key="1">
    <citation type="journal article" date="2012" name="Gene">
        <title>Sequence of Leptospira santarosai serovar Shermani genome and prediction of virulence-associated genes.</title>
        <authorList>
            <person name="Chou L.F."/>
            <person name="Chen Y.T."/>
            <person name="Lu C.W."/>
            <person name="Ko Y.C."/>
            <person name="Tang C.Y."/>
            <person name="Pan M.J."/>
            <person name="Tian Y.C."/>
            <person name="Chiu C.H."/>
            <person name="Hung C.C."/>
            <person name="Yang C.W."/>
        </authorList>
    </citation>
    <scope>NUCLEOTIDE SEQUENCE [LARGE SCALE GENOMIC DNA]</scope>
    <source>
        <strain evidence="1">LT 821</strain>
    </source>
</reference>
<organism evidence="1 2">
    <name type="scientific">Leptospira santarosai serovar Shermani str. LT 821</name>
    <dbReference type="NCBI Taxonomy" id="758847"/>
    <lineage>
        <taxon>Bacteria</taxon>
        <taxon>Pseudomonadati</taxon>
        <taxon>Spirochaetota</taxon>
        <taxon>Spirochaetia</taxon>
        <taxon>Leptospirales</taxon>
        <taxon>Leptospiraceae</taxon>
        <taxon>Leptospira</taxon>
    </lineage>
</organism>
<proteinExistence type="predicted"/>
<name>K8Y8F6_9LEPT</name>
<evidence type="ECO:0000313" key="2">
    <source>
        <dbReference type="Proteomes" id="UP000035800"/>
    </source>
</evidence>
<reference evidence="1 2" key="2">
    <citation type="journal article" date="2014" name="Emerg. Microbes Infect.">
        <title>Potential impact on kidney infection: a whole-genome analysis of Leptospira santarosai serovar Shermani.</title>
        <authorList>
            <person name="Chou L.F."/>
            <person name="Chen T.W."/>
            <person name="Ko Y.C."/>
            <person name="Pan M.J."/>
            <person name="Tian Y.C."/>
            <person name="Chiu C.H."/>
            <person name="Tang P."/>
            <person name="Hung C.C."/>
            <person name="Yang C.W."/>
        </authorList>
    </citation>
    <scope>NUCLEOTIDE SEQUENCE</scope>
    <source>
        <strain evidence="1 2">LT 821</strain>
    </source>
</reference>